<keyword evidence="3" id="KW-0804">Transcription</keyword>
<dbReference type="InterPro" id="IPR011991">
    <property type="entry name" value="ArsR-like_HTH"/>
</dbReference>
<protein>
    <recommendedName>
        <fullName evidence="4">HTH arsR-type domain-containing protein</fullName>
    </recommendedName>
</protein>
<dbReference type="PANTHER" id="PTHR33154">
    <property type="entry name" value="TRANSCRIPTIONAL REGULATOR, ARSR FAMILY"/>
    <property type="match status" value="1"/>
</dbReference>
<dbReference type="InterPro" id="IPR036390">
    <property type="entry name" value="WH_DNA-bd_sf"/>
</dbReference>
<dbReference type="Proteomes" id="UP000636264">
    <property type="component" value="Unassembled WGS sequence"/>
</dbReference>
<feature type="domain" description="HTH arsR-type" evidence="4">
    <location>
        <begin position="10"/>
        <end position="105"/>
    </location>
</feature>
<evidence type="ECO:0000313" key="6">
    <source>
        <dbReference type="Proteomes" id="UP000636264"/>
    </source>
</evidence>
<dbReference type="Pfam" id="PF01022">
    <property type="entry name" value="HTH_5"/>
    <property type="match status" value="1"/>
</dbReference>
<dbReference type="NCBIfam" id="NF033788">
    <property type="entry name" value="HTH_metalloreg"/>
    <property type="match status" value="1"/>
</dbReference>
<gene>
    <name evidence="5" type="ORF">GCM10011385_38170</name>
</gene>
<evidence type="ECO:0000256" key="1">
    <source>
        <dbReference type="ARBA" id="ARBA00023015"/>
    </source>
</evidence>
<reference evidence="5" key="2">
    <citation type="submission" date="2020-09" db="EMBL/GenBank/DDBJ databases">
        <authorList>
            <person name="Sun Q."/>
            <person name="Zhou Y."/>
        </authorList>
    </citation>
    <scope>NUCLEOTIDE SEQUENCE</scope>
    <source>
        <strain evidence="5">CGMCC 1.15320</strain>
    </source>
</reference>
<dbReference type="Gene3D" id="1.10.10.10">
    <property type="entry name" value="Winged helix-like DNA-binding domain superfamily/Winged helix DNA-binding domain"/>
    <property type="match status" value="1"/>
</dbReference>
<keyword evidence="2" id="KW-0238">DNA-binding</keyword>
<evidence type="ECO:0000256" key="2">
    <source>
        <dbReference type="ARBA" id="ARBA00023125"/>
    </source>
</evidence>
<comment type="caution">
    <text evidence="5">The sequence shown here is derived from an EMBL/GenBank/DDBJ whole genome shotgun (WGS) entry which is preliminary data.</text>
</comment>
<dbReference type="CDD" id="cd00090">
    <property type="entry name" value="HTH_ARSR"/>
    <property type="match status" value="1"/>
</dbReference>
<proteinExistence type="predicted"/>
<dbReference type="PROSITE" id="PS50987">
    <property type="entry name" value="HTH_ARSR_2"/>
    <property type="match status" value="1"/>
</dbReference>
<name>A0A916S209_9HYPH</name>
<reference evidence="5" key="1">
    <citation type="journal article" date="2014" name="Int. J. Syst. Evol. Microbiol.">
        <title>Complete genome sequence of Corynebacterium casei LMG S-19264T (=DSM 44701T), isolated from a smear-ripened cheese.</title>
        <authorList>
            <consortium name="US DOE Joint Genome Institute (JGI-PGF)"/>
            <person name="Walter F."/>
            <person name="Albersmeier A."/>
            <person name="Kalinowski J."/>
            <person name="Ruckert C."/>
        </authorList>
    </citation>
    <scope>NUCLEOTIDE SEQUENCE</scope>
    <source>
        <strain evidence="5">CGMCC 1.15320</strain>
    </source>
</reference>
<dbReference type="GO" id="GO:0003677">
    <property type="term" value="F:DNA binding"/>
    <property type="evidence" value="ECO:0007669"/>
    <property type="project" value="UniProtKB-KW"/>
</dbReference>
<dbReference type="AlphaFoldDB" id="A0A916S209"/>
<dbReference type="PRINTS" id="PR00778">
    <property type="entry name" value="HTHARSR"/>
</dbReference>
<dbReference type="InterPro" id="IPR001845">
    <property type="entry name" value="HTH_ArsR_DNA-bd_dom"/>
</dbReference>
<evidence type="ECO:0000259" key="4">
    <source>
        <dbReference type="PROSITE" id="PS50987"/>
    </source>
</evidence>
<sequence length="115" mass="12734">MNMSPHNSIHENCSAERLSRELNALAHPVRLQILSYLTRVNGCCCKDVVCQFDLAQSTVSQHLKILLEAGLLEMKPQGQRSQYSPNREALQSLASAVNRLAGGFAMAPLQDEQKI</sequence>
<keyword evidence="1" id="KW-0805">Transcription regulation</keyword>
<dbReference type="InterPro" id="IPR051081">
    <property type="entry name" value="HTH_MetalResp_TranReg"/>
</dbReference>
<keyword evidence="6" id="KW-1185">Reference proteome</keyword>
<dbReference type="GO" id="GO:0003700">
    <property type="term" value="F:DNA-binding transcription factor activity"/>
    <property type="evidence" value="ECO:0007669"/>
    <property type="project" value="InterPro"/>
</dbReference>
<dbReference type="InterPro" id="IPR036388">
    <property type="entry name" value="WH-like_DNA-bd_sf"/>
</dbReference>
<dbReference type="SMART" id="SM00418">
    <property type="entry name" value="HTH_ARSR"/>
    <property type="match status" value="1"/>
</dbReference>
<evidence type="ECO:0000313" key="5">
    <source>
        <dbReference type="EMBL" id="GGA80276.1"/>
    </source>
</evidence>
<organism evidence="5 6">
    <name type="scientific">Nitratireductor aestuarii</name>
    <dbReference type="NCBI Taxonomy" id="1735103"/>
    <lineage>
        <taxon>Bacteria</taxon>
        <taxon>Pseudomonadati</taxon>
        <taxon>Pseudomonadota</taxon>
        <taxon>Alphaproteobacteria</taxon>
        <taxon>Hyphomicrobiales</taxon>
        <taxon>Phyllobacteriaceae</taxon>
        <taxon>Nitratireductor</taxon>
    </lineage>
</organism>
<evidence type="ECO:0000256" key="3">
    <source>
        <dbReference type="ARBA" id="ARBA00023163"/>
    </source>
</evidence>
<dbReference type="SUPFAM" id="SSF46785">
    <property type="entry name" value="Winged helix' DNA-binding domain"/>
    <property type="match status" value="1"/>
</dbReference>
<accession>A0A916S209</accession>
<dbReference type="PANTHER" id="PTHR33154:SF15">
    <property type="entry name" value="REGULATORY PROTEIN ARSR"/>
    <property type="match status" value="1"/>
</dbReference>
<dbReference type="EMBL" id="BMIF01000017">
    <property type="protein sequence ID" value="GGA80276.1"/>
    <property type="molecule type" value="Genomic_DNA"/>
</dbReference>